<dbReference type="EMBL" id="CP099419">
    <property type="protein sequence ID" value="USW49868.1"/>
    <property type="molecule type" value="Genomic_DNA"/>
</dbReference>
<feature type="region of interest" description="Disordered" evidence="1">
    <location>
        <begin position="97"/>
        <end position="147"/>
    </location>
</feature>
<proteinExistence type="predicted"/>
<evidence type="ECO:0000313" key="2">
    <source>
        <dbReference type="EMBL" id="USW49868.1"/>
    </source>
</evidence>
<feature type="compositionally biased region" description="Polar residues" evidence="1">
    <location>
        <begin position="217"/>
        <end position="254"/>
    </location>
</feature>
<dbReference type="Proteomes" id="UP001056384">
    <property type="component" value="Chromosome 2"/>
</dbReference>
<reference evidence="2" key="1">
    <citation type="submission" date="2022-06" db="EMBL/GenBank/DDBJ databases">
        <title>Complete genome sequences of two strains of the flax pathogen Septoria linicola.</title>
        <authorList>
            <person name="Lapalu N."/>
            <person name="Simon A."/>
            <person name="Demenou B."/>
            <person name="Paumier D."/>
            <person name="Guillot M.-P."/>
            <person name="Gout L."/>
            <person name="Valade R."/>
        </authorList>
    </citation>
    <scope>NUCLEOTIDE SEQUENCE</scope>
    <source>
        <strain evidence="2">SE15195</strain>
    </source>
</reference>
<sequence>MPGPVNRKALRGADNFWQHSYSKANYDSIVINVARGIIQSVDDSNVQHQRRRSPRLRLQDIDLFKPLEYNGKVLAVEYWNIGHKHIDSVLGEHQDNLFRKPGSATNSVGQLPNRKGDEDRPPQDAGIENPVKREDDARTLHRSNQAPSNRVISVPRQYCGRLEPQSNPGSQPAISYNIQGKKSLIHERELKLQHEIDDGRQEPGMAAVTGLERSFPKQLQNRAKSNANVSRSIKSPTTPENHAQDPSGQPTATMVPSVPYRNEPSVTSTEVRAPDPVASQGTAQSTATKRRLDDGRETTNRKRAKIMLGFEALDIRAQRLELQRQLLELEEQEQAEGS</sequence>
<gene>
    <name evidence="2" type="ORF">Slin15195_G031870</name>
</gene>
<feature type="region of interest" description="Disordered" evidence="1">
    <location>
        <begin position="214"/>
        <end position="299"/>
    </location>
</feature>
<feature type="compositionally biased region" description="Basic and acidic residues" evidence="1">
    <location>
        <begin position="130"/>
        <end position="139"/>
    </location>
</feature>
<evidence type="ECO:0000256" key="1">
    <source>
        <dbReference type="SAM" id="MobiDB-lite"/>
    </source>
</evidence>
<name>A0A9Q9AMV7_9PEZI</name>
<protein>
    <submittedName>
        <fullName evidence="2">Uncharacterized protein</fullName>
    </submittedName>
</protein>
<dbReference type="AlphaFoldDB" id="A0A9Q9AMV7"/>
<keyword evidence="3" id="KW-1185">Reference proteome</keyword>
<accession>A0A9Q9AMV7</accession>
<feature type="compositionally biased region" description="Basic and acidic residues" evidence="1">
    <location>
        <begin position="290"/>
        <end position="299"/>
    </location>
</feature>
<evidence type="ECO:0000313" key="3">
    <source>
        <dbReference type="Proteomes" id="UP001056384"/>
    </source>
</evidence>
<organism evidence="2 3">
    <name type="scientific">Septoria linicola</name>
    <dbReference type="NCBI Taxonomy" id="215465"/>
    <lineage>
        <taxon>Eukaryota</taxon>
        <taxon>Fungi</taxon>
        <taxon>Dikarya</taxon>
        <taxon>Ascomycota</taxon>
        <taxon>Pezizomycotina</taxon>
        <taxon>Dothideomycetes</taxon>
        <taxon>Dothideomycetidae</taxon>
        <taxon>Mycosphaerellales</taxon>
        <taxon>Mycosphaerellaceae</taxon>
        <taxon>Septoria</taxon>
    </lineage>
</organism>